<dbReference type="Proteomes" id="UP000015455">
    <property type="component" value="Unassembled WGS sequence"/>
</dbReference>
<dbReference type="AlphaFoldDB" id="S9ZC21"/>
<dbReference type="PATRIC" id="fig|1348657.5.peg.2775"/>
<dbReference type="RefSeq" id="WP_021250177.1">
    <property type="nucleotide sequence ID" value="NZ_ATJV01000070.1"/>
</dbReference>
<dbReference type="EMBL" id="ATJV01000070">
    <property type="protein sequence ID" value="EPZ14835.1"/>
    <property type="molecule type" value="Genomic_DNA"/>
</dbReference>
<protein>
    <recommendedName>
        <fullName evidence="3">DUF1214 domain-containing protein</fullName>
    </recommendedName>
</protein>
<dbReference type="STRING" id="1348657.M622_05100"/>
<organism evidence="1 2">
    <name type="scientific">Thauera terpenica 58Eu</name>
    <dbReference type="NCBI Taxonomy" id="1348657"/>
    <lineage>
        <taxon>Bacteria</taxon>
        <taxon>Pseudomonadati</taxon>
        <taxon>Pseudomonadota</taxon>
        <taxon>Betaproteobacteria</taxon>
        <taxon>Rhodocyclales</taxon>
        <taxon>Zoogloeaceae</taxon>
        <taxon>Thauera</taxon>
    </lineage>
</organism>
<comment type="caution">
    <text evidence="1">The sequence shown here is derived from an EMBL/GenBank/DDBJ whole genome shotgun (WGS) entry which is preliminary data.</text>
</comment>
<name>S9ZC21_9RHOO</name>
<gene>
    <name evidence="1" type="ORF">M622_05100</name>
</gene>
<evidence type="ECO:0000313" key="1">
    <source>
        <dbReference type="EMBL" id="EPZ14835.1"/>
    </source>
</evidence>
<evidence type="ECO:0008006" key="3">
    <source>
        <dbReference type="Google" id="ProtNLM"/>
    </source>
</evidence>
<dbReference type="eggNOG" id="COG5361">
    <property type="taxonomic scope" value="Bacteria"/>
</dbReference>
<sequence length="483" mass="54252">MHDIPPQHQQALETVTAHLQLTDPAARDAAAMLRKAWDGMLEQLVDARNAIDDPKLWPPPATPRNLAEGYRYVLGFLYGSISRCLGPTPEFPYFVRAIQPLNRSTIDNCDAIYLMAPIDGNYSYTIRGRAADSSAWRGEKAPAGARKAPHYVIFETPSGYSGESGSLKEMKPGTRINCAELDSTELKVDADGRFEILLAPEKPAGYEGNFMLTRASRTRKQKDGSSVTREYVSQLVMLRELFSDWENEDLLELFIYRNDLLGKPMPPYTAELAAHQIAEIGRFTRNQVHFWNEFYAVVCEVYGDMNGDGERFMPRNDFNKPNAASLATAGGMATNVYCGGMFELAADEALVIEMHQPVEPVYIGFSLGNMWGESLDFANYQSSLGGLQAQRDADNVFRLVIAHTDPGIANWLDTTGQPEGYMAIRWAYPSKPMDKLPWATAKKVALAEVRQHLPADTRMVTPEQRRHAIAIRQEHVQRRYRQH</sequence>
<proteinExistence type="predicted"/>
<reference evidence="1 2" key="1">
    <citation type="submission" date="2013-06" db="EMBL/GenBank/DDBJ databases">
        <title>Draft genome sequence of Thauera terpenica.</title>
        <authorList>
            <person name="Liu B."/>
            <person name="Frostegard A.H."/>
            <person name="Shapleigh J.P."/>
        </authorList>
    </citation>
    <scope>NUCLEOTIDE SEQUENCE [LARGE SCALE GENOMIC DNA]</scope>
    <source>
        <strain evidence="1 2">58Eu</strain>
    </source>
</reference>
<dbReference type="OrthoDB" id="4667238at2"/>
<accession>S9ZC21</accession>
<keyword evidence="2" id="KW-1185">Reference proteome</keyword>
<evidence type="ECO:0000313" key="2">
    <source>
        <dbReference type="Proteomes" id="UP000015455"/>
    </source>
</evidence>